<proteinExistence type="predicted"/>
<keyword evidence="2" id="KW-0004">4Fe-4S</keyword>
<name>B4S7X5_PROA2</name>
<organism evidence="8 9">
    <name type="scientific">Prosthecochloris aestuarii (strain DSM 271 / SK 413)</name>
    <dbReference type="NCBI Taxonomy" id="290512"/>
    <lineage>
        <taxon>Bacteria</taxon>
        <taxon>Pseudomonadati</taxon>
        <taxon>Chlorobiota</taxon>
        <taxon>Chlorobiia</taxon>
        <taxon>Chlorobiales</taxon>
        <taxon>Chlorobiaceae</taxon>
        <taxon>Prosthecochloris</taxon>
    </lineage>
</organism>
<dbReference type="AlphaFoldDB" id="B4S7X5"/>
<dbReference type="HOGENOM" id="CLU_009273_3_3_10"/>
<dbReference type="GO" id="GO:0016491">
    <property type="term" value="F:oxidoreductase activity"/>
    <property type="evidence" value="ECO:0007669"/>
    <property type="project" value="InterPro"/>
</dbReference>
<dbReference type="PANTHER" id="PTHR11228">
    <property type="entry name" value="RADICAL SAM DOMAIN PROTEIN"/>
    <property type="match status" value="1"/>
</dbReference>
<evidence type="ECO:0000256" key="4">
    <source>
        <dbReference type="ARBA" id="ARBA00022723"/>
    </source>
</evidence>
<keyword evidence="4" id="KW-0479">Metal-binding</keyword>
<evidence type="ECO:0000313" key="9">
    <source>
        <dbReference type="Proteomes" id="UP000002725"/>
    </source>
</evidence>
<feature type="domain" description="Radical SAM core" evidence="7">
    <location>
        <begin position="123"/>
        <end position="332"/>
    </location>
</feature>
<evidence type="ECO:0000259" key="7">
    <source>
        <dbReference type="PROSITE" id="PS51918"/>
    </source>
</evidence>
<keyword evidence="3" id="KW-0949">S-adenosyl-L-methionine</keyword>
<dbReference type="STRING" id="290512.Paes_1133"/>
<evidence type="ECO:0000256" key="6">
    <source>
        <dbReference type="ARBA" id="ARBA00023014"/>
    </source>
</evidence>
<dbReference type="PROSITE" id="PS51918">
    <property type="entry name" value="RADICAL_SAM"/>
    <property type="match status" value="1"/>
</dbReference>
<dbReference type="GO" id="GO:0051539">
    <property type="term" value="F:4 iron, 4 sulfur cluster binding"/>
    <property type="evidence" value="ECO:0007669"/>
    <property type="project" value="UniProtKB-KW"/>
</dbReference>
<dbReference type="InterPro" id="IPR013785">
    <property type="entry name" value="Aldolase_TIM"/>
</dbReference>
<keyword evidence="6" id="KW-0411">Iron-sulfur</keyword>
<dbReference type="KEGG" id="paa:Paes_1133"/>
<accession>B4S7X5</accession>
<dbReference type="SFLD" id="SFLDG01067">
    <property type="entry name" value="SPASM/twitch_domain_containing"/>
    <property type="match status" value="1"/>
</dbReference>
<dbReference type="Pfam" id="PF13186">
    <property type="entry name" value="SPASM"/>
    <property type="match status" value="1"/>
</dbReference>
<dbReference type="PANTHER" id="PTHR11228:SF35">
    <property type="entry name" value="MOLYBDENUM COFACTOR BIOSYNTHESIS PROTEIN A-RELATED"/>
    <property type="match status" value="1"/>
</dbReference>
<dbReference type="CDD" id="cd01335">
    <property type="entry name" value="Radical_SAM"/>
    <property type="match status" value="1"/>
</dbReference>
<sequence>MDLDETFRMYHLRKKEPMAEIHYRTTTFRMPEHIRYLGHNRNGRSVFFNPLAPDWIAVEDGVALALSLCDGHRNIEEITRIFEPGTSDKITIEPMMETLASAGWLEPATGDNHQPTSRQKMPGAPLSSLSLYVTASCNLSCRYCFYNAGHTDTPDVLKTQDILNLIDRITGSTVSNMVFLGGEPLLHDDIALIGRYALDRGIKSQLVTNGTLINEENSEEIAESFATIQISLDGLKKEHEVIRGKASFEPALRGMRLLLHKKSDIRVSCMVSRVNVHELDGFISFLFEEGVRHVHFTRLLMTGRGRSGTNHAISEKIFYELLAGLEATWGSVMHMDQYRALCDIVNKPKHICGIGNGTLEINHLGDIYPCYRFMDDESKLGNIRTDSPLSLYQDSDIIAKLRCETVEADVNCRDCQIRLLCGGGCLADRSEKLVDAVECDQKRSFWNNLILSS</sequence>
<dbReference type="NCBIfam" id="TIGR04085">
    <property type="entry name" value="rSAM_more_4Fe4S"/>
    <property type="match status" value="1"/>
</dbReference>
<dbReference type="InterPro" id="IPR007197">
    <property type="entry name" value="rSAM"/>
</dbReference>
<dbReference type="InterPro" id="IPR023867">
    <property type="entry name" value="Sulphatase_maturase_rSAM"/>
</dbReference>
<dbReference type="SFLD" id="SFLDG01384">
    <property type="entry name" value="thioether_bond_formation_requi"/>
    <property type="match status" value="1"/>
</dbReference>
<dbReference type="SFLD" id="SFLDG01386">
    <property type="entry name" value="main_SPASM_domain-containing"/>
    <property type="match status" value="1"/>
</dbReference>
<evidence type="ECO:0000256" key="5">
    <source>
        <dbReference type="ARBA" id="ARBA00023004"/>
    </source>
</evidence>
<dbReference type="Pfam" id="PF04055">
    <property type="entry name" value="Radical_SAM"/>
    <property type="match status" value="1"/>
</dbReference>
<dbReference type="InterPro" id="IPR023885">
    <property type="entry name" value="4Fe4S-binding_SPASM_dom"/>
</dbReference>
<comment type="cofactor">
    <cofactor evidence="1">
        <name>[4Fe-4S] cluster</name>
        <dbReference type="ChEBI" id="CHEBI:49883"/>
    </cofactor>
</comment>
<dbReference type="InterPro" id="IPR050377">
    <property type="entry name" value="Radical_SAM_PqqE_MftC-like"/>
</dbReference>
<dbReference type="SUPFAM" id="SSF102114">
    <property type="entry name" value="Radical SAM enzymes"/>
    <property type="match status" value="1"/>
</dbReference>
<evidence type="ECO:0000256" key="3">
    <source>
        <dbReference type="ARBA" id="ARBA00022691"/>
    </source>
</evidence>
<keyword evidence="9" id="KW-1185">Reference proteome</keyword>
<reference evidence="8" key="1">
    <citation type="submission" date="2008-06" db="EMBL/GenBank/DDBJ databases">
        <title>Complete sequence of chromosome of Prosthecochloris aestuarii DSM 271.</title>
        <authorList>
            <consortium name="US DOE Joint Genome Institute"/>
            <person name="Lucas S."/>
            <person name="Copeland A."/>
            <person name="Lapidus A."/>
            <person name="Glavina del Rio T."/>
            <person name="Dalin E."/>
            <person name="Tice H."/>
            <person name="Bruce D."/>
            <person name="Goodwin L."/>
            <person name="Pitluck S."/>
            <person name="Schmutz J."/>
            <person name="Larimer F."/>
            <person name="Land M."/>
            <person name="Hauser L."/>
            <person name="Kyrpides N."/>
            <person name="Anderson I."/>
            <person name="Liu Z."/>
            <person name="Li T."/>
            <person name="Zhao F."/>
            <person name="Overmann J."/>
            <person name="Bryant D.A."/>
            <person name="Richardson P."/>
        </authorList>
    </citation>
    <scope>NUCLEOTIDE SEQUENCE [LARGE SCALE GENOMIC DNA]</scope>
    <source>
        <strain evidence="8">DSM 271</strain>
    </source>
</reference>
<dbReference type="SFLD" id="SFLDS00029">
    <property type="entry name" value="Radical_SAM"/>
    <property type="match status" value="1"/>
</dbReference>
<keyword evidence="5" id="KW-0408">Iron</keyword>
<dbReference type="InterPro" id="IPR058240">
    <property type="entry name" value="rSAM_sf"/>
</dbReference>
<dbReference type="InterPro" id="IPR000385">
    <property type="entry name" value="MoaA_NifB_PqqE_Fe-S-bd_CS"/>
</dbReference>
<protein>
    <submittedName>
        <fullName evidence="8">Radical SAM domain protein</fullName>
    </submittedName>
</protein>
<dbReference type="Gene3D" id="3.20.20.70">
    <property type="entry name" value="Aldolase class I"/>
    <property type="match status" value="1"/>
</dbReference>
<dbReference type="Proteomes" id="UP000002725">
    <property type="component" value="Chromosome"/>
</dbReference>
<dbReference type="PROSITE" id="PS01305">
    <property type="entry name" value="MOAA_NIFB_PQQE"/>
    <property type="match status" value="1"/>
</dbReference>
<gene>
    <name evidence="8" type="ordered locus">Paes_1133</name>
</gene>
<evidence type="ECO:0000256" key="2">
    <source>
        <dbReference type="ARBA" id="ARBA00022485"/>
    </source>
</evidence>
<dbReference type="GO" id="GO:0046872">
    <property type="term" value="F:metal ion binding"/>
    <property type="evidence" value="ECO:0007669"/>
    <property type="project" value="UniProtKB-KW"/>
</dbReference>
<dbReference type="eggNOG" id="COG0641">
    <property type="taxonomic scope" value="Bacteria"/>
</dbReference>
<evidence type="ECO:0000256" key="1">
    <source>
        <dbReference type="ARBA" id="ARBA00001966"/>
    </source>
</evidence>
<dbReference type="EMBL" id="CP001108">
    <property type="protein sequence ID" value="ACF46162.1"/>
    <property type="molecule type" value="Genomic_DNA"/>
</dbReference>
<evidence type="ECO:0000313" key="8">
    <source>
        <dbReference type="EMBL" id="ACF46162.1"/>
    </source>
</evidence>